<proteinExistence type="predicted"/>
<name>H1HLD0_9BACT</name>
<dbReference type="AlphaFoldDB" id="H1HLD0"/>
<dbReference type="HOGENOM" id="CLU_187665_0_0_10"/>
<reference evidence="1 2" key="1">
    <citation type="submission" date="2011-12" db="EMBL/GenBank/DDBJ databases">
        <title>The Genome Sequence of Prevotella maculosa OT 289.</title>
        <authorList>
            <consortium name="The Broad Institute Genome Sequencing Platform"/>
            <person name="Earl A."/>
            <person name="Ward D."/>
            <person name="Feldgarden M."/>
            <person name="Gevers D."/>
            <person name="Izard J."/>
            <person name="Blanton J.M."/>
            <person name="Mathney J."/>
            <person name="Tanner A.C."/>
            <person name="Dewhirst F.E."/>
            <person name="Young S.K."/>
            <person name="Zeng Q."/>
            <person name="Gargeya S."/>
            <person name="Fitzgerald M."/>
            <person name="Haas B."/>
            <person name="Abouelleil A."/>
            <person name="Alvarado L."/>
            <person name="Arachchi H.M."/>
            <person name="Berlin A."/>
            <person name="Chapman S.B."/>
            <person name="Gearin G."/>
            <person name="Goldberg J."/>
            <person name="Griggs A."/>
            <person name="Gujja S."/>
            <person name="Hansen M."/>
            <person name="Heiman D."/>
            <person name="Howarth C."/>
            <person name="Larimer J."/>
            <person name="Lui A."/>
            <person name="MacDonald P.J.P."/>
            <person name="McCowen C."/>
            <person name="Montmayeur A."/>
            <person name="Murphy C."/>
            <person name="Neiman D."/>
            <person name="Pearson M."/>
            <person name="Priest M."/>
            <person name="Roberts A."/>
            <person name="Saif S."/>
            <person name="Shea T."/>
            <person name="Sisk P."/>
            <person name="Stolte C."/>
            <person name="Sykes S."/>
            <person name="Wortman J."/>
            <person name="Nusbaum C."/>
            <person name="Birren B."/>
        </authorList>
    </citation>
    <scope>NUCLEOTIDE SEQUENCE [LARGE SCALE GENOMIC DNA]</scope>
    <source>
        <strain evidence="1 2">OT 289</strain>
    </source>
</reference>
<dbReference type="PATRIC" id="fig|999422.3.peg.1003"/>
<comment type="caution">
    <text evidence="1">The sequence shown here is derived from an EMBL/GenBank/DDBJ whole genome shotgun (WGS) entry which is preliminary data.</text>
</comment>
<organism evidence="1 2">
    <name type="scientific">Segatella maculosa OT 289</name>
    <dbReference type="NCBI Taxonomy" id="999422"/>
    <lineage>
        <taxon>Bacteria</taxon>
        <taxon>Pseudomonadati</taxon>
        <taxon>Bacteroidota</taxon>
        <taxon>Bacteroidia</taxon>
        <taxon>Bacteroidales</taxon>
        <taxon>Prevotellaceae</taxon>
        <taxon>Segatella</taxon>
    </lineage>
</organism>
<gene>
    <name evidence="1" type="ORF">HMPREF9944_00974</name>
</gene>
<accession>H1HLD0</accession>
<dbReference type="RefSeq" id="WP_008564805.1">
    <property type="nucleotide sequence ID" value="NZ_JH594502.1"/>
</dbReference>
<dbReference type="Proteomes" id="UP000003167">
    <property type="component" value="Unassembled WGS sequence"/>
</dbReference>
<sequence length="66" mass="7716">MIEKTLIDAYREQVRQCLLRATSETGEPRLTESEVKELMEMFTDDDLVFGMPFNTPQEMADMLLEK</sequence>
<evidence type="ECO:0000313" key="1">
    <source>
        <dbReference type="EMBL" id="EHO72262.1"/>
    </source>
</evidence>
<dbReference type="OrthoDB" id="1076494at2"/>
<keyword evidence="2" id="KW-1185">Reference proteome</keyword>
<protein>
    <submittedName>
        <fullName evidence="1">Uncharacterized protein</fullName>
    </submittedName>
</protein>
<dbReference type="EMBL" id="AGEK01000018">
    <property type="protein sequence ID" value="EHO72262.1"/>
    <property type="molecule type" value="Genomic_DNA"/>
</dbReference>
<evidence type="ECO:0000313" key="2">
    <source>
        <dbReference type="Proteomes" id="UP000003167"/>
    </source>
</evidence>